<evidence type="ECO:0000256" key="3">
    <source>
        <dbReference type="ARBA" id="ARBA00022574"/>
    </source>
</evidence>
<keyword evidence="7" id="KW-0067">ATP-binding</keyword>
<comment type="similarity">
    <text evidence="2">Belongs to the protein kinase superfamily. ADCK protein kinase family.</text>
</comment>
<dbReference type="PROSITE" id="PS50082">
    <property type="entry name" value="WD_REPEATS_2"/>
    <property type="match status" value="1"/>
</dbReference>
<dbReference type="GO" id="GO:0016740">
    <property type="term" value="F:transferase activity"/>
    <property type="evidence" value="ECO:0007669"/>
    <property type="project" value="UniProtKB-KW"/>
</dbReference>
<keyword evidence="13" id="KW-1185">Reference proteome</keyword>
<feature type="compositionally biased region" description="Basic and acidic residues" evidence="9">
    <location>
        <begin position="87"/>
        <end position="98"/>
    </location>
</feature>
<evidence type="ECO:0000256" key="6">
    <source>
        <dbReference type="ARBA" id="ARBA00022741"/>
    </source>
</evidence>
<evidence type="ECO:0000313" key="13">
    <source>
        <dbReference type="Proteomes" id="UP000750334"/>
    </source>
</evidence>
<dbReference type="OrthoDB" id="201153at2759"/>
<keyword evidence="5" id="KW-0677">Repeat</keyword>
<comment type="similarity">
    <text evidence="1">Belongs to the WD repeat CDC20/Fizzy family.</text>
</comment>
<gene>
    <name evidence="12" type="primary">CDC20</name>
    <name evidence="12" type="ORF">C6P45_001204</name>
</gene>
<feature type="compositionally biased region" description="Low complexity" evidence="9">
    <location>
        <begin position="925"/>
        <end position="946"/>
    </location>
</feature>
<feature type="compositionally biased region" description="Basic and acidic residues" evidence="9">
    <location>
        <begin position="952"/>
        <end position="966"/>
    </location>
</feature>
<dbReference type="InterPro" id="IPR004147">
    <property type="entry name" value="ABC1_dom"/>
</dbReference>
<feature type="domain" description="ABC1 atypical kinase-like" evidence="10">
    <location>
        <begin position="188"/>
        <end position="434"/>
    </location>
</feature>
<feature type="region of interest" description="Disordered" evidence="9">
    <location>
        <begin position="74"/>
        <end position="100"/>
    </location>
</feature>
<dbReference type="InterPro" id="IPR051409">
    <property type="entry name" value="Atypical_kinase_ADCK"/>
</dbReference>
<evidence type="ECO:0000256" key="1">
    <source>
        <dbReference type="ARBA" id="ARBA00006445"/>
    </source>
</evidence>
<dbReference type="PANTHER" id="PTHR43851">
    <property type="match status" value="1"/>
</dbReference>
<evidence type="ECO:0000256" key="9">
    <source>
        <dbReference type="SAM" id="MobiDB-lite"/>
    </source>
</evidence>
<reference evidence="12 13" key="1">
    <citation type="submission" date="2020-11" db="EMBL/GenBank/DDBJ databases">
        <title>Kefir isolates.</title>
        <authorList>
            <person name="Marcisauskas S."/>
            <person name="Kim Y."/>
            <person name="Blasche S."/>
        </authorList>
    </citation>
    <scope>NUCLEOTIDE SEQUENCE [LARGE SCALE GENOMIC DNA]</scope>
    <source>
        <strain evidence="12 13">OG2</strain>
    </source>
</reference>
<dbReference type="AlphaFoldDB" id="A0A9P6W499"/>
<dbReference type="SUPFAM" id="SSF50998">
    <property type="entry name" value="Quinoprotein alcohol dehydrogenase-like"/>
    <property type="match status" value="1"/>
</dbReference>
<dbReference type="GO" id="GO:0005524">
    <property type="term" value="F:ATP binding"/>
    <property type="evidence" value="ECO:0007669"/>
    <property type="project" value="UniProtKB-KW"/>
</dbReference>
<keyword evidence="4 12" id="KW-0808">Transferase</keyword>
<name>A0A9P6W499_MAUEX</name>
<dbReference type="Gene3D" id="2.130.10.10">
    <property type="entry name" value="YVTN repeat-like/Quinoprotein amine dehydrogenase"/>
    <property type="match status" value="1"/>
</dbReference>
<dbReference type="InterPro" id="IPR015943">
    <property type="entry name" value="WD40/YVTN_repeat-like_dom_sf"/>
</dbReference>
<dbReference type="GO" id="GO:0031145">
    <property type="term" value="P:anaphase-promoting complex-dependent catabolic process"/>
    <property type="evidence" value="ECO:0007669"/>
    <property type="project" value="UniProtKB-ARBA"/>
</dbReference>
<dbReference type="CDD" id="cd13970">
    <property type="entry name" value="ABC1_ADCK3"/>
    <property type="match status" value="1"/>
</dbReference>
<evidence type="ECO:0000256" key="4">
    <source>
        <dbReference type="ARBA" id="ARBA00022679"/>
    </source>
</evidence>
<evidence type="ECO:0000256" key="2">
    <source>
        <dbReference type="ARBA" id="ARBA00009670"/>
    </source>
</evidence>
<sequence>MLNRQSVYYAWCLLTSSKQVVERSLPMAGSAVRTWFNSSPLIGSALQDCKWYNDKEWNHARSVSQQISDRNAFSGKRHYSTVARSEQPQEKKREELKSSEVPTSRISRLFHYGSLAAGVGLNVAKQSISEVAKGKTPQWKSMILSDANIDRITAKFSQMRGAALKIGQMMSFQGEKLLPRELYEILSRVQNSANYMPKRQLERVMNKELGTKWRDQFEQFDEIPFAAASIGQVHRATLKGTQERIVCKIQYPGVRDSIDSDLNNLLMLLTASKLLPKGLFLDKTVANARKELKWECDYKREAQALIKFRELLKNDPVFRVPKVYDHLSTSNILTMEWMAGTEIMKLPDAMTTQETRNFISENIMRLCLQEIAQFEYMQTDPNWANFLYNDHGDTPRIELLDFGASRPFPDGFITKYRQLLTYATLKDRDNVQRMSQELGYLNGLESQAMIDAHVDSVMTLGEPFSGDPQVANSSFFKCNESDSEEDDGDDDNIGEPLLRRHIGDRFIPKLQSGIQSRIDSQDLKEEMPPPDASPVTHLQAQTKYVFKNQVAEACGLNANERILQYLPQPPVATFNRHSYELKSRARFRFNETKIQTPMLLKLRRIQTNPERILDAPGFQDDFYLNLISWSRRNVLAIALESALYLWNATTGEVTMLMELDNVLITSVTWSDDDCHISVGTDIGTTEVWDTDTGSRVRTMKSGLAVRIGSQSWLETLIATGSRCGEIQINDVRIRDHIVSRWKRHEAEVCGLAYKADGTQLASGGNDNTVMIWDTRNSMPQFQKHSHTTAVKAMAWCPYIPNLLATGGGQEDKYIHFWNTTTGNKVGSINTGSQVSSLHWGQSYSKGNDSTTTTNKYHREIVATGGNPGNAISVFDYDTKYKVAEIPHAHETRICASQLSPDGTTLATVGGDENLKFFKVFDSRNSTSTTATSSTSSTATTKTITSTHGNILTEKDPSSSRSDYIIR</sequence>
<feature type="repeat" description="WD" evidence="8">
    <location>
        <begin position="741"/>
        <end position="782"/>
    </location>
</feature>
<dbReference type="EMBL" id="PUHR01000150">
    <property type="protein sequence ID" value="KAG0662154.1"/>
    <property type="molecule type" value="Genomic_DNA"/>
</dbReference>
<dbReference type="PANTHER" id="PTHR43851:SF3">
    <property type="entry name" value="COENZYME Q8"/>
    <property type="match status" value="1"/>
</dbReference>
<dbReference type="InterPro" id="IPR019775">
    <property type="entry name" value="WD40_repeat_CS"/>
</dbReference>
<dbReference type="Proteomes" id="UP000750334">
    <property type="component" value="Unassembled WGS sequence"/>
</dbReference>
<keyword evidence="6" id="KW-0547">Nucleotide-binding</keyword>
<dbReference type="InterPro" id="IPR001680">
    <property type="entry name" value="WD40_rpt"/>
</dbReference>
<protein>
    <submittedName>
        <fullName evidence="12">Ubiquitin-protein transferase activating protein</fullName>
    </submittedName>
</protein>
<dbReference type="InterPro" id="IPR034646">
    <property type="entry name" value="ADCK3_dom"/>
</dbReference>
<dbReference type="Pfam" id="PF24807">
    <property type="entry name" value="WD40_CDC20-Fz"/>
    <property type="match status" value="1"/>
</dbReference>
<feature type="domain" description="CDC20/Fizzy WD40" evidence="11">
    <location>
        <begin position="613"/>
        <end position="917"/>
    </location>
</feature>
<dbReference type="SMART" id="SM00320">
    <property type="entry name" value="WD40"/>
    <property type="match status" value="6"/>
</dbReference>
<proteinExistence type="inferred from homology"/>
<feature type="region of interest" description="Disordered" evidence="9">
    <location>
        <begin position="925"/>
        <end position="966"/>
    </location>
</feature>
<dbReference type="InterPro" id="IPR056150">
    <property type="entry name" value="WD40_CDC20-Fz"/>
</dbReference>
<dbReference type="PROSITE" id="PS00678">
    <property type="entry name" value="WD_REPEATS_1"/>
    <property type="match status" value="1"/>
</dbReference>
<dbReference type="InterPro" id="IPR011009">
    <property type="entry name" value="Kinase-like_dom_sf"/>
</dbReference>
<evidence type="ECO:0000313" key="12">
    <source>
        <dbReference type="EMBL" id="KAG0662154.1"/>
    </source>
</evidence>
<evidence type="ECO:0000259" key="10">
    <source>
        <dbReference type="Pfam" id="PF03109"/>
    </source>
</evidence>
<evidence type="ECO:0000256" key="8">
    <source>
        <dbReference type="PROSITE-ProRule" id="PRU00221"/>
    </source>
</evidence>
<dbReference type="InterPro" id="IPR011047">
    <property type="entry name" value="Quinoprotein_ADH-like_sf"/>
</dbReference>
<comment type="caution">
    <text evidence="12">The sequence shown here is derived from an EMBL/GenBank/DDBJ whole genome shotgun (WGS) entry which is preliminary data.</text>
</comment>
<dbReference type="FunFam" id="2.130.10.10:FF:000098">
    <property type="entry name" value="WD repeat-containing protein slp1"/>
    <property type="match status" value="1"/>
</dbReference>
<accession>A0A9P6W499</accession>
<evidence type="ECO:0000259" key="11">
    <source>
        <dbReference type="Pfam" id="PF24807"/>
    </source>
</evidence>
<evidence type="ECO:0000256" key="7">
    <source>
        <dbReference type="ARBA" id="ARBA00022840"/>
    </source>
</evidence>
<evidence type="ECO:0000256" key="5">
    <source>
        <dbReference type="ARBA" id="ARBA00022737"/>
    </source>
</evidence>
<organism evidence="12 13">
    <name type="scientific">Maudiozyma exigua</name>
    <name type="common">Yeast</name>
    <name type="synonym">Kazachstania exigua</name>
    <dbReference type="NCBI Taxonomy" id="34358"/>
    <lineage>
        <taxon>Eukaryota</taxon>
        <taxon>Fungi</taxon>
        <taxon>Dikarya</taxon>
        <taxon>Ascomycota</taxon>
        <taxon>Saccharomycotina</taxon>
        <taxon>Saccharomycetes</taxon>
        <taxon>Saccharomycetales</taxon>
        <taxon>Saccharomycetaceae</taxon>
        <taxon>Maudiozyma</taxon>
    </lineage>
</organism>
<keyword evidence="3 8" id="KW-0853">WD repeat</keyword>
<dbReference type="SUPFAM" id="SSF56112">
    <property type="entry name" value="Protein kinase-like (PK-like)"/>
    <property type="match status" value="1"/>
</dbReference>
<dbReference type="PROSITE" id="PS50294">
    <property type="entry name" value="WD_REPEATS_REGION"/>
    <property type="match status" value="1"/>
</dbReference>
<dbReference type="Pfam" id="PF03109">
    <property type="entry name" value="ABC1"/>
    <property type="match status" value="1"/>
</dbReference>
<dbReference type="GO" id="GO:0006744">
    <property type="term" value="P:ubiquinone biosynthetic process"/>
    <property type="evidence" value="ECO:0007669"/>
    <property type="project" value="TreeGrafter"/>
</dbReference>